<dbReference type="InterPro" id="IPR000999">
    <property type="entry name" value="RNase_III_dom"/>
</dbReference>
<dbReference type="EC" id="3.1.26.-" evidence="6"/>
<sequence length="153" mass="17171">MIKILSNLLDLYGRVSKGKAGDPFDVNGLSPLVWAYIGDGVFEVFIRTLLVTEGKQKLADIHQTAVKYVNSSAQSALIRTIEPFLHDDEREIVKKGRNTKSNIPRNADMCDYRYSTGLEALIGYLYLTGKSTRLSEIFGMIADKLKNIENNVR</sequence>
<dbReference type="EMBL" id="CP059066">
    <property type="protein sequence ID" value="QSQ08946.1"/>
    <property type="molecule type" value="Genomic_DNA"/>
</dbReference>
<comment type="similarity">
    <text evidence="6">Belongs to the MrnC RNase family.</text>
</comment>
<accession>A0A8A0RP12</accession>
<keyword evidence="3 6" id="KW-0540">Nuclease</keyword>
<dbReference type="Proteomes" id="UP000662904">
    <property type="component" value="Chromosome"/>
</dbReference>
<dbReference type="GO" id="GO:0004525">
    <property type="term" value="F:ribonuclease III activity"/>
    <property type="evidence" value="ECO:0007669"/>
    <property type="project" value="InterPro"/>
</dbReference>
<dbReference type="SUPFAM" id="SSF69065">
    <property type="entry name" value="RNase III domain-like"/>
    <property type="match status" value="1"/>
</dbReference>
<comment type="cofactor">
    <cofactor evidence="6">
        <name>Mg(2+)</name>
        <dbReference type="ChEBI" id="CHEBI:18420"/>
    </cofactor>
</comment>
<keyword evidence="1 6" id="KW-0690">Ribosome biogenesis</keyword>
<name>A0A8A0RP12_9FIRM</name>
<evidence type="ECO:0000256" key="1">
    <source>
        <dbReference type="ARBA" id="ARBA00022517"/>
    </source>
</evidence>
<keyword evidence="5 6" id="KW-0378">Hydrolase</keyword>
<evidence type="ECO:0000259" key="7">
    <source>
        <dbReference type="Pfam" id="PF00636"/>
    </source>
</evidence>
<comment type="subcellular location">
    <subcellularLocation>
        <location evidence="6">Cytoplasm</location>
    </subcellularLocation>
</comment>
<dbReference type="GO" id="GO:0005737">
    <property type="term" value="C:cytoplasm"/>
    <property type="evidence" value="ECO:0007669"/>
    <property type="project" value="UniProtKB-SubCell"/>
</dbReference>
<keyword evidence="6" id="KW-0460">Magnesium</keyword>
<dbReference type="PANTHER" id="PTHR34276">
    <property type="entry name" value="MINI-RIBONUCLEASE 3"/>
    <property type="match status" value="1"/>
</dbReference>
<dbReference type="GO" id="GO:0019843">
    <property type="term" value="F:rRNA binding"/>
    <property type="evidence" value="ECO:0007669"/>
    <property type="project" value="UniProtKB-UniRule"/>
</dbReference>
<evidence type="ECO:0000256" key="5">
    <source>
        <dbReference type="ARBA" id="ARBA00022801"/>
    </source>
</evidence>
<dbReference type="InterPro" id="IPR036389">
    <property type="entry name" value="RNase_III_sf"/>
</dbReference>
<keyword evidence="2 6" id="KW-0698">rRNA processing</keyword>
<comment type="function">
    <text evidence="6">Involved in correct processing of both the 5' and 3' ends of 23S rRNA precursor. Processes 30S rRNA precursor transcript even in absence of ribonuclease 3 (Rnc); Rnc processes 30S rRNA into smaller rRNA precursors.</text>
</comment>
<dbReference type="KEGG" id="kme:H0A61_01299"/>
<evidence type="ECO:0000256" key="3">
    <source>
        <dbReference type="ARBA" id="ARBA00022722"/>
    </source>
</evidence>
<keyword evidence="6" id="KW-0963">Cytoplasm</keyword>
<dbReference type="InterPro" id="IPR008226">
    <property type="entry name" value="Mini3_fam"/>
</dbReference>
<proteinExistence type="inferred from homology"/>
<evidence type="ECO:0000313" key="9">
    <source>
        <dbReference type="Proteomes" id="UP000662904"/>
    </source>
</evidence>
<dbReference type="PANTHER" id="PTHR34276:SF1">
    <property type="entry name" value="MINI-RIBONUCLEASE 3"/>
    <property type="match status" value="1"/>
</dbReference>
<feature type="active site" evidence="6">
    <location>
        <position position="39"/>
    </location>
</feature>
<keyword evidence="9" id="KW-1185">Reference proteome</keyword>
<evidence type="ECO:0000313" key="8">
    <source>
        <dbReference type="EMBL" id="QSQ08946.1"/>
    </source>
</evidence>
<dbReference type="Pfam" id="PF00636">
    <property type="entry name" value="Ribonuclease_3"/>
    <property type="match status" value="1"/>
</dbReference>
<evidence type="ECO:0000256" key="4">
    <source>
        <dbReference type="ARBA" id="ARBA00022759"/>
    </source>
</evidence>
<gene>
    <name evidence="6 8" type="primary">mrnC</name>
    <name evidence="8" type="ORF">H0A61_01299</name>
</gene>
<dbReference type="GO" id="GO:0006364">
    <property type="term" value="P:rRNA processing"/>
    <property type="evidence" value="ECO:0007669"/>
    <property type="project" value="UniProtKB-UniRule"/>
</dbReference>
<keyword evidence="4 6" id="KW-0255">Endonuclease</keyword>
<evidence type="ECO:0000256" key="6">
    <source>
        <dbReference type="HAMAP-Rule" id="MF_01468"/>
    </source>
</evidence>
<reference evidence="8" key="1">
    <citation type="submission" date="2020-07" db="EMBL/GenBank/DDBJ databases">
        <title>Koleobacter methoxysyntrophicus gen. nov., sp. nov., a novel anaerobic bacterium isolated from deep subsurface oil field and proposal of Koleobacterales ord. nov. in the phylum Firmicutes.</title>
        <authorList>
            <person name="Sakamoto S."/>
            <person name="Tamaki H."/>
        </authorList>
    </citation>
    <scope>NUCLEOTIDE SEQUENCE</scope>
    <source>
        <strain evidence="8">NRmbB1</strain>
    </source>
</reference>
<organism evidence="8 9">
    <name type="scientific">Koleobacter methoxysyntrophicus</name>
    <dbReference type="NCBI Taxonomy" id="2751313"/>
    <lineage>
        <taxon>Bacteria</taxon>
        <taxon>Bacillati</taxon>
        <taxon>Bacillota</taxon>
        <taxon>Clostridia</taxon>
        <taxon>Koleobacterales</taxon>
        <taxon>Koleobacteraceae</taxon>
        <taxon>Koleobacter</taxon>
    </lineage>
</organism>
<protein>
    <recommendedName>
        <fullName evidence="6">Mini-ribonuclease 3</fullName>
        <shortName evidence="6">Mini-3</shortName>
        <shortName evidence="6">Mini-RNase 3</shortName>
        <ecNumber evidence="6">3.1.26.-</ecNumber>
    </recommendedName>
    <alternativeName>
        <fullName evidence="6">Mini-RNase III</fullName>
        <shortName evidence="6">Mini-III</shortName>
    </alternativeName>
</protein>
<dbReference type="Gene3D" id="1.10.1520.10">
    <property type="entry name" value="Ribonuclease III domain"/>
    <property type="match status" value="1"/>
</dbReference>
<comment type="subunit">
    <text evidence="6">Homodimer.</text>
</comment>
<keyword evidence="6" id="KW-0699">rRNA-binding</keyword>
<feature type="domain" description="RNase III" evidence="7">
    <location>
        <begin position="34"/>
        <end position="129"/>
    </location>
</feature>
<evidence type="ECO:0000256" key="2">
    <source>
        <dbReference type="ARBA" id="ARBA00022552"/>
    </source>
</evidence>
<keyword evidence="6" id="KW-0694">RNA-binding</keyword>
<dbReference type="AlphaFoldDB" id="A0A8A0RP12"/>
<dbReference type="HAMAP" id="MF_01468">
    <property type="entry name" value="RNase_Mini_III"/>
    <property type="match status" value="1"/>
</dbReference>